<evidence type="ECO:0000313" key="4">
    <source>
        <dbReference type="WBParaSite" id="L893_g18048.t1"/>
    </source>
</evidence>
<accession>A0A1I7YNA2</accession>
<proteinExistence type="predicted"/>
<name>A0A1I7YNA2_9BILA</name>
<organism evidence="3 4">
    <name type="scientific">Steinernema glaseri</name>
    <dbReference type="NCBI Taxonomy" id="37863"/>
    <lineage>
        <taxon>Eukaryota</taxon>
        <taxon>Metazoa</taxon>
        <taxon>Ecdysozoa</taxon>
        <taxon>Nematoda</taxon>
        <taxon>Chromadorea</taxon>
        <taxon>Rhabditida</taxon>
        <taxon>Tylenchina</taxon>
        <taxon>Panagrolaimomorpha</taxon>
        <taxon>Strongyloidoidea</taxon>
        <taxon>Steinernematidae</taxon>
        <taxon>Steinernema</taxon>
    </lineage>
</organism>
<evidence type="ECO:0000256" key="2">
    <source>
        <dbReference type="SAM" id="SignalP"/>
    </source>
</evidence>
<evidence type="ECO:0000313" key="3">
    <source>
        <dbReference type="Proteomes" id="UP000095287"/>
    </source>
</evidence>
<protein>
    <submittedName>
        <fullName evidence="4">Secreted protein</fullName>
    </submittedName>
</protein>
<evidence type="ECO:0000256" key="1">
    <source>
        <dbReference type="SAM" id="MobiDB-lite"/>
    </source>
</evidence>
<dbReference type="AlphaFoldDB" id="A0A1I7YNA2"/>
<keyword evidence="3" id="KW-1185">Reference proteome</keyword>
<dbReference type="Proteomes" id="UP000095287">
    <property type="component" value="Unplaced"/>
</dbReference>
<sequence>MRISTFAAIAALTVAVVQGNEQQNKERLLMKACIRNPRLPFCTVPDEEPSDVQTRREFTRQDERFPGSTAGRESFADRGHRPQQVREHEKQTNTPSVM</sequence>
<dbReference type="WBParaSite" id="L893_g18048.t1">
    <property type="protein sequence ID" value="L893_g18048.t1"/>
    <property type="gene ID" value="L893_g18048"/>
</dbReference>
<feature type="compositionally biased region" description="Basic and acidic residues" evidence="1">
    <location>
        <begin position="74"/>
        <end position="91"/>
    </location>
</feature>
<reference evidence="4" key="1">
    <citation type="submission" date="2016-11" db="UniProtKB">
        <authorList>
            <consortium name="WormBaseParasite"/>
        </authorList>
    </citation>
    <scope>IDENTIFICATION</scope>
</reference>
<feature type="chain" id="PRO_5009312356" evidence="2">
    <location>
        <begin position="20"/>
        <end position="98"/>
    </location>
</feature>
<feature type="compositionally biased region" description="Basic and acidic residues" evidence="1">
    <location>
        <begin position="53"/>
        <end position="65"/>
    </location>
</feature>
<feature type="signal peptide" evidence="2">
    <location>
        <begin position="1"/>
        <end position="19"/>
    </location>
</feature>
<keyword evidence="2" id="KW-0732">Signal</keyword>
<feature type="region of interest" description="Disordered" evidence="1">
    <location>
        <begin position="45"/>
        <end position="98"/>
    </location>
</feature>